<organism evidence="1 2">
    <name type="scientific">Hygrophoropsis aurantiaca</name>
    <dbReference type="NCBI Taxonomy" id="72124"/>
    <lineage>
        <taxon>Eukaryota</taxon>
        <taxon>Fungi</taxon>
        <taxon>Dikarya</taxon>
        <taxon>Basidiomycota</taxon>
        <taxon>Agaricomycotina</taxon>
        <taxon>Agaricomycetes</taxon>
        <taxon>Agaricomycetidae</taxon>
        <taxon>Boletales</taxon>
        <taxon>Coniophorineae</taxon>
        <taxon>Hygrophoropsidaceae</taxon>
        <taxon>Hygrophoropsis</taxon>
    </lineage>
</organism>
<keyword evidence="2" id="KW-1185">Reference proteome</keyword>
<dbReference type="EMBL" id="MU267613">
    <property type="protein sequence ID" value="KAH7914455.1"/>
    <property type="molecule type" value="Genomic_DNA"/>
</dbReference>
<protein>
    <submittedName>
        <fullName evidence="1">Uncharacterized protein</fullName>
    </submittedName>
</protein>
<evidence type="ECO:0000313" key="1">
    <source>
        <dbReference type="EMBL" id="KAH7914455.1"/>
    </source>
</evidence>
<evidence type="ECO:0000313" key="2">
    <source>
        <dbReference type="Proteomes" id="UP000790377"/>
    </source>
</evidence>
<accession>A0ACB8AME1</accession>
<sequence>MPICDGVEAAKKLRVLESSRHDRFALPIVALSADCQESTKKLCLSAGMNAFFSKPLKK</sequence>
<gene>
    <name evidence="1" type="ORF">BJ138DRAFT_1143777</name>
</gene>
<name>A0ACB8AME1_9AGAM</name>
<dbReference type="Proteomes" id="UP000790377">
    <property type="component" value="Unassembled WGS sequence"/>
</dbReference>
<feature type="non-terminal residue" evidence="1">
    <location>
        <position position="58"/>
    </location>
</feature>
<comment type="caution">
    <text evidence="1">The sequence shown here is derived from an EMBL/GenBank/DDBJ whole genome shotgun (WGS) entry which is preliminary data.</text>
</comment>
<proteinExistence type="predicted"/>
<reference evidence="1" key="1">
    <citation type="journal article" date="2021" name="New Phytol.">
        <title>Evolutionary innovations through gain and loss of genes in the ectomycorrhizal Boletales.</title>
        <authorList>
            <person name="Wu G."/>
            <person name="Miyauchi S."/>
            <person name="Morin E."/>
            <person name="Kuo A."/>
            <person name="Drula E."/>
            <person name="Varga T."/>
            <person name="Kohler A."/>
            <person name="Feng B."/>
            <person name="Cao Y."/>
            <person name="Lipzen A."/>
            <person name="Daum C."/>
            <person name="Hundley H."/>
            <person name="Pangilinan J."/>
            <person name="Johnson J."/>
            <person name="Barry K."/>
            <person name="LaButti K."/>
            <person name="Ng V."/>
            <person name="Ahrendt S."/>
            <person name="Min B."/>
            <person name="Choi I.G."/>
            <person name="Park H."/>
            <person name="Plett J.M."/>
            <person name="Magnuson J."/>
            <person name="Spatafora J.W."/>
            <person name="Nagy L.G."/>
            <person name="Henrissat B."/>
            <person name="Grigoriev I.V."/>
            <person name="Yang Z.L."/>
            <person name="Xu J."/>
            <person name="Martin F.M."/>
        </authorList>
    </citation>
    <scope>NUCLEOTIDE SEQUENCE</scope>
    <source>
        <strain evidence="1">ATCC 28755</strain>
    </source>
</reference>